<dbReference type="SUPFAM" id="SSF48371">
    <property type="entry name" value="ARM repeat"/>
    <property type="match status" value="1"/>
</dbReference>
<reference evidence="4 5" key="1">
    <citation type="submission" date="2024-04" db="EMBL/GenBank/DDBJ databases">
        <title>Tritrichomonas musculus Genome.</title>
        <authorList>
            <person name="Alves-Ferreira E."/>
            <person name="Grigg M."/>
            <person name="Lorenzi H."/>
            <person name="Galac M."/>
        </authorList>
    </citation>
    <scope>NUCLEOTIDE SEQUENCE [LARGE SCALE GENOMIC DNA]</scope>
    <source>
        <strain evidence="4 5">EAF2021</strain>
    </source>
</reference>
<dbReference type="InterPro" id="IPR012978">
    <property type="entry name" value="HEAT_RRP12"/>
</dbReference>
<evidence type="ECO:0000313" key="5">
    <source>
        <dbReference type="Proteomes" id="UP001470230"/>
    </source>
</evidence>
<dbReference type="InterPro" id="IPR011989">
    <property type="entry name" value="ARM-like"/>
</dbReference>
<feature type="compositionally biased region" description="Basic and acidic residues" evidence="2">
    <location>
        <begin position="1014"/>
        <end position="1043"/>
    </location>
</feature>
<dbReference type="EMBL" id="JAPFFF010000001">
    <property type="protein sequence ID" value="KAK8900266.1"/>
    <property type="molecule type" value="Genomic_DNA"/>
</dbReference>
<evidence type="ECO:0000256" key="1">
    <source>
        <dbReference type="ARBA" id="ARBA00007690"/>
    </source>
</evidence>
<comment type="similarity">
    <text evidence="1">Belongs to the RRP12 family.</text>
</comment>
<evidence type="ECO:0000313" key="4">
    <source>
        <dbReference type="EMBL" id="KAK8900266.1"/>
    </source>
</evidence>
<dbReference type="InterPro" id="IPR016024">
    <property type="entry name" value="ARM-type_fold"/>
</dbReference>
<dbReference type="Pfam" id="PF08161">
    <property type="entry name" value="RRP12_HEAT"/>
    <property type="match status" value="1"/>
</dbReference>
<feature type="compositionally biased region" description="Basic and acidic residues" evidence="2">
    <location>
        <begin position="890"/>
        <end position="907"/>
    </location>
</feature>
<evidence type="ECO:0000256" key="2">
    <source>
        <dbReference type="SAM" id="MobiDB-lite"/>
    </source>
</evidence>
<protein>
    <recommendedName>
        <fullName evidence="3">RRP12 HEAT domain-containing protein</fullName>
    </recommendedName>
</protein>
<feature type="region of interest" description="Disordered" evidence="2">
    <location>
        <begin position="890"/>
        <end position="1053"/>
    </location>
</feature>
<organism evidence="4 5">
    <name type="scientific">Tritrichomonas musculus</name>
    <dbReference type="NCBI Taxonomy" id="1915356"/>
    <lineage>
        <taxon>Eukaryota</taxon>
        <taxon>Metamonada</taxon>
        <taxon>Parabasalia</taxon>
        <taxon>Tritrichomonadida</taxon>
        <taxon>Tritrichomonadidae</taxon>
        <taxon>Tritrichomonas</taxon>
    </lineage>
</organism>
<dbReference type="Gene3D" id="1.25.10.10">
    <property type="entry name" value="Leucine-rich Repeat Variant"/>
    <property type="match status" value="2"/>
</dbReference>
<feature type="compositionally biased region" description="Acidic residues" evidence="2">
    <location>
        <begin position="986"/>
        <end position="997"/>
    </location>
</feature>
<dbReference type="Proteomes" id="UP001470230">
    <property type="component" value="Unassembled WGS sequence"/>
</dbReference>
<dbReference type="PANTHER" id="PTHR48287:SF1">
    <property type="entry name" value="ARM REPEAT SUPERFAMILY PROTEIN"/>
    <property type="match status" value="1"/>
</dbReference>
<comment type="caution">
    <text evidence="4">The sequence shown here is derived from an EMBL/GenBank/DDBJ whole genome shotgun (WGS) entry which is preliminary data.</text>
</comment>
<feature type="domain" description="RRP12 HEAT" evidence="3">
    <location>
        <begin position="337"/>
        <end position="537"/>
    </location>
</feature>
<dbReference type="InterPro" id="IPR052087">
    <property type="entry name" value="RRP12"/>
</dbReference>
<gene>
    <name evidence="4" type="ORF">M9Y10_002589</name>
</gene>
<sequence>MSNSDHDIFAAYECLRNDKAQKRFIDVLDLIRNMIVQQAQTQSIVISPFPSAKLYLTAICSLLDDRLSKNNLEGLPELLRCLNIALDASTIDSSIASSILRYLLPFFDQKSSYIELQVALCPACSQLMRHITATEEMVNQLIIGLCTNALSDDSRLRKAASQALYDFPQIQEHAFNFVFEISSRNPLRALNIAKNLAPFVSGTVLSNHFQDVVQFSDNPNRNVRVKAMQIIAIAFHYMPDDGVLNAIKLFTNKIPEGPGEIVQATTELIQSAMTKLAHSNISLLKANITSILHSLILFLTIGDNDNNELIDQTFLYGLHASIQELKIPPDTDPLTAVPDEDKNVIQSIVNELTNSLSVQFINIWSHIYKYLDILPNLLKAATFVFLQAPIISSLEKMTNQDTKNIELITNFVVSCANEIGLLNFFRSANISPNDIDHYTTIILPILSGYSSKKNLDDLAFTIDYLMPAEEIILDNSQTSDDCKRIWHQLWNAIPNCVTTNKTYIENDDGNFFNFVNRLCNLMESNREFIRPICRIFQSIGPFCGDCDNVLPTLLNMAVDQSTSSSVIPAVTAVIRNRPPEFINNFFVKLMSEKILPLASDPNSINIACALIDVAMALAPFISEENRNNFYQVLITFIQQKSHLQKKALRTLRNLLEKYRTDMMKGASAQLVEILNNTKDSISSSTVRYRLLLMSTLLQLPDDLHGEMLLNFLPEFVAALKDSGAKTREAATECIYAVADELVKLNSPLGPVLSALSIGLAANVSTIVSASIDALNLIIRKYYDHVTPDELSQISNLVWKSTITEAGAEILRSAIKFASGLIKKLPKFVKECQQLRNLLQLGVNCIKEKNWEIKGKGRKLIEKCIDEFGIDSVSECFPEGEEKLLRGARKEYNRDTRKKEEKEKEKGNKNAANRIELDRRFDLEARDLNDPRETINRENPEDSNPKSLEEEGLEFDKRGRLVLKEAGSDQPNKKRKGPNRDGKGVSLDDDDDDDEDAGNEVALHIRQKRMIQKQQEMKKQREQFVTETGDKFKASKGKGDKQKDGQVPYSFAPLTSKSVNKRYRGQMKAAYKKLFKNNQ</sequence>
<name>A0ABR2LA73_9EUKA</name>
<feature type="compositionally biased region" description="Basic and acidic residues" evidence="2">
    <location>
        <begin position="914"/>
        <end position="966"/>
    </location>
</feature>
<dbReference type="PANTHER" id="PTHR48287">
    <property type="entry name" value="ARM REPEAT SUPERFAMILY PROTEIN"/>
    <property type="match status" value="1"/>
</dbReference>
<accession>A0ABR2LA73</accession>
<evidence type="ECO:0000259" key="3">
    <source>
        <dbReference type="Pfam" id="PF08161"/>
    </source>
</evidence>
<keyword evidence="5" id="KW-1185">Reference proteome</keyword>
<proteinExistence type="inferred from homology"/>